<accession>A0A223S3Y5</accession>
<dbReference type="Gene3D" id="3.90.1200.10">
    <property type="match status" value="1"/>
</dbReference>
<feature type="domain" description="Aminoglycoside phosphotransferase" evidence="1">
    <location>
        <begin position="45"/>
        <end position="251"/>
    </location>
</feature>
<dbReference type="KEGG" id="ngv:CDO52_08575"/>
<dbReference type="InterPro" id="IPR011009">
    <property type="entry name" value="Kinase-like_dom_sf"/>
</dbReference>
<protein>
    <recommendedName>
        <fullName evidence="1">Aminoglycoside phosphotransferase domain-containing protein</fullName>
    </recommendedName>
</protein>
<dbReference type="InterPro" id="IPR002575">
    <property type="entry name" value="Aminoglycoside_PTrfase"/>
</dbReference>
<evidence type="ECO:0000313" key="3">
    <source>
        <dbReference type="Proteomes" id="UP000215005"/>
    </source>
</evidence>
<dbReference type="Proteomes" id="UP000215005">
    <property type="component" value="Chromosome"/>
</dbReference>
<organism evidence="2 3">
    <name type="scientific">Nocardiopsis gilva YIM 90087</name>
    <dbReference type="NCBI Taxonomy" id="1235441"/>
    <lineage>
        <taxon>Bacteria</taxon>
        <taxon>Bacillati</taxon>
        <taxon>Actinomycetota</taxon>
        <taxon>Actinomycetes</taxon>
        <taxon>Streptosporangiales</taxon>
        <taxon>Nocardiopsidaceae</taxon>
        <taxon>Nocardiopsis</taxon>
    </lineage>
</organism>
<dbReference type="EMBL" id="CP022753">
    <property type="protein sequence ID" value="ASU82828.1"/>
    <property type="molecule type" value="Genomic_DNA"/>
</dbReference>
<dbReference type="SUPFAM" id="SSF56112">
    <property type="entry name" value="Protein kinase-like (PK-like)"/>
    <property type="match status" value="1"/>
</dbReference>
<dbReference type="NCBIfam" id="NF038156">
    <property type="entry name" value="lant_syn_V_LxmK"/>
    <property type="match status" value="1"/>
</dbReference>
<sequence length="365" mass="39412">MVAIRSAGEHYSDSDSGARSLLEDIGFGVPVELTLTGKGRNYSYVAVNAAEDRVFVKRISGGSQEGEARLCRMLDFHRAERAAGSPVRTPVLLGVAEEAGVIAYEWLGAAEAVGGSDAEVRISEKVAGSCGEALASLHSWNIPREIQVDTSRPPLPPVDRLKVLPVSMYAESSGAELQLFGLLQRDDKLLAALTGLRRGEELAAAAPIHGDVRLDQFLVVNGTVHIIDWEEFRSGDPARDVGAFVGDVIFRALLRIFEDADVVEGADRSGEPFRRRILEAGEREVEAEAPVLASFWDAYFSARSPHDREFSRRAVAYAGWHLIDRVVASAQKSVHLPATLRAVMGIGRSALLAPHVHGRVFGVGG</sequence>
<evidence type="ECO:0000259" key="1">
    <source>
        <dbReference type="Pfam" id="PF01636"/>
    </source>
</evidence>
<evidence type="ECO:0000313" key="2">
    <source>
        <dbReference type="EMBL" id="ASU82828.1"/>
    </source>
</evidence>
<proteinExistence type="predicted"/>
<gene>
    <name evidence="2" type="ORF">CDO52_08575</name>
</gene>
<name>A0A223S3Y5_9ACTN</name>
<dbReference type="AlphaFoldDB" id="A0A223S3Y5"/>
<keyword evidence="3" id="KW-1185">Reference proteome</keyword>
<dbReference type="OrthoDB" id="2410440at2"/>
<dbReference type="RefSeq" id="WP_083919728.1">
    <property type="nucleotide sequence ID" value="NZ_ANBG01000070.1"/>
</dbReference>
<dbReference type="Pfam" id="PF01636">
    <property type="entry name" value="APH"/>
    <property type="match status" value="1"/>
</dbReference>
<reference evidence="2 3" key="1">
    <citation type="submission" date="2017-08" db="EMBL/GenBank/DDBJ databases">
        <title>The complete genome sequence of Nocardiopsis gilva YIM 90087.</title>
        <authorList>
            <person name="Yin M."/>
            <person name="Tang S."/>
        </authorList>
    </citation>
    <scope>NUCLEOTIDE SEQUENCE [LARGE SCALE GENOMIC DNA]</scope>
    <source>
        <strain evidence="2 3">YIM 90087</strain>
    </source>
</reference>